<dbReference type="Pfam" id="PF12833">
    <property type="entry name" value="HTH_18"/>
    <property type="match status" value="1"/>
</dbReference>
<dbReference type="AlphaFoldDB" id="A0A067Z225"/>
<dbReference type="CDD" id="cd03137">
    <property type="entry name" value="GATase1_AraC_1"/>
    <property type="match status" value="1"/>
</dbReference>
<dbReference type="InterPro" id="IPR052158">
    <property type="entry name" value="INH-QAR"/>
</dbReference>
<keyword evidence="1" id="KW-0805">Transcription regulation</keyword>
<gene>
    <name evidence="5" type="ORF">GLS_c05530</name>
</gene>
<protein>
    <submittedName>
        <fullName evidence="5">Transcriptional regulator, AraC family</fullName>
    </submittedName>
</protein>
<accession>A0A067Z225</accession>
<dbReference type="EMBL" id="CP004373">
    <property type="protein sequence ID" value="AHK70468.1"/>
    <property type="molecule type" value="Genomic_DNA"/>
</dbReference>
<dbReference type="InterPro" id="IPR002818">
    <property type="entry name" value="DJ-1/PfpI"/>
</dbReference>
<dbReference type="HOGENOM" id="CLU_000445_59_0_5"/>
<organism evidence="5 6">
    <name type="scientific">Gluconobacter oxydans DSM 3504</name>
    <dbReference type="NCBI Taxonomy" id="1288313"/>
    <lineage>
        <taxon>Bacteria</taxon>
        <taxon>Pseudomonadati</taxon>
        <taxon>Pseudomonadota</taxon>
        <taxon>Alphaproteobacteria</taxon>
        <taxon>Acetobacterales</taxon>
        <taxon>Acetobacteraceae</taxon>
        <taxon>Gluconobacter</taxon>
    </lineage>
</organism>
<dbReference type="Gene3D" id="1.10.10.60">
    <property type="entry name" value="Homeodomain-like"/>
    <property type="match status" value="1"/>
</dbReference>
<feature type="region of interest" description="Disordered" evidence="3">
    <location>
        <begin position="305"/>
        <end position="326"/>
    </location>
</feature>
<evidence type="ECO:0000256" key="2">
    <source>
        <dbReference type="ARBA" id="ARBA00023163"/>
    </source>
</evidence>
<name>A0A067Z225_GLUOY</name>
<proteinExistence type="predicted"/>
<dbReference type="SMART" id="SM00342">
    <property type="entry name" value="HTH_ARAC"/>
    <property type="match status" value="1"/>
</dbReference>
<dbReference type="RefSeq" id="WP_041111002.1">
    <property type="nucleotide sequence ID" value="NZ_CP004373.1"/>
</dbReference>
<dbReference type="GO" id="GO:0003700">
    <property type="term" value="F:DNA-binding transcription factor activity"/>
    <property type="evidence" value="ECO:0007669"/>
    <property type="project" value="InterPro"/>
</dbReference>
<dbReference type="Proteomes" id="UP000031656">
    <property type="component" value="Chromosome"/>
</dbReference>
<dbReference type="KEGG" id="goy:GLS_c05530"/>
<dbReference type="SUPFAM" id="SSF46689">
    <property type="entry name" value="Homeodomain-like"/>
    <property type="match status" value="2"/>
</dbReference>
<keyword evidence="2" id="KW-0804">Transcription</keyword>
<evidence type="ECO:0000256" key="3">
    <source>
        <dbReference type="SAM" id="MobiDB-lite"/>
    </source>
</evidence>
<feature type="domain" description="HTH araC/xylS-type" evidence="4">
    <location>
        <begin position="213"/>
        <end position="311"/>
    </location>
</feature>
<dbReference type="InterPro" id="IPR029062">
    <property type="entry name" value="Class_I_gatase-like"/>
</dbReference>
<evidence type="ECO:0000259" key="4">
    <source>
        <dbReference type="PROSITE" id="PS01124"/>
    </source>
</evidence>
<dbReference type="PANTHER" id="PTHR43130">
    <property type="entry name" value="ARAC-FAMILY TRANSCRIPTIONAL REGULATOR"/>
    <property type="match status" value="1"/>
</dbReference>
<dbReference type="InterPro" id="IPR009057">
    <property type="entry name" value="Homeodomain-like_sf"/>
</dbReference>
<dbReference type="GeneID" id="56904788"/>
<evidence type="ECO:0000313" key="6">
    <source>
        <dbReference type="Proteomes" id="UP000031656"/>
    </source>
</evidence>
<sequence length="326" mass="35087">MPIRIGLLLYPDFQLLDAAGVTAAFEIAGTLGEAAYETMAVSRHGGLVRSSSGMALETVPLAKAGFFDTLVVVGGEGHATAMDCPALQGFIRHHAGTARRICSVCTGAFLLAAAGLLDGRRATTHWQQAGTLKARFPGIRVSAEAIHVQDGPVWTSAGISAGIDMALALVTEDLGAEIGRRTAQQMVVFYHRPGGQSQFSALLEMASTQDRFSGLLGWIRSNLQQRLTVDVLASQVGMSPRNFSRSFRGAVGMSPARAVEKLRLEAARERVERSTLPIEAIAVMTGFHDPERMRRAFLREFHQPPQAVRRNAADSRGCTPPRLRAV</sequence>
<reference evidence="5 6" key="1">
    <citation type="journal article" date="2015" name="Appl. Microbiol. Biotechnol.">
        <title>The consequence of an additional NADH dehydrogenase paralog on the growth of Gluconobacter oxydans DSM3504.</title>
        <authorList>
            <person name="Kostner D."/>
            <person name="Luchterhand B."/>
            <person name="Junker A."/>
            <person name="Volland S."/>
            <person name="Daniel R."/>
            <person name="Buchs J."/>
            <person name="Liebl W."/>
            <person name="Ehrenreich A."/>
        </authorList>
    </citation>
    <scope>NUCLEOTIDE SEQUENCE [LARGE SCALE GENOMIC DNA]</scope>
    <source>
        <strain evidence="5">DSM 3504</strain>
    </source>
</reference>
<dbReference type="SUPFAM" id="SSF52317">
    <property type="entry name" value="Class I glutamine amidotransferase-like"/>
    <property type="match status" value="1"/>
</dbReference>
<dbReference type="PROSITE" id="PS01124">
    <property type="entry name" value="HTH_ARAC_FAMILY_2"/>
    <property type="match status" value="1"/>
</dbReference>
<dbReference type="InterPro" id="IPR018060">
    <property type="entry name" value="HTH_AraC"/>
</dbReference>
<dbReference type="Pfam" id="PF01965">
    <property type="entry name" value="DJ-1_PfpI"/>
    <property type="match status" value="1"/>
</dbReference>
<dbReference type="Gene3D" id="3.40.50.880">
    <property type="match status" value="1"/>
</dbReference>
<evidence type="ECO:0000313" key="5">
    <source>
        <dbReference type="EMBL" id="AHK70468.1"/>
    </source>
</evidence>
<dbReference type="PANTHER" id="PTHR43130:SF3">
    <property type="entry name" value="HTH-TYPE TRANSCRIPTIONAL REGULATOR RV1931C"/>
    <property type="match status" value="1"/>
</dbReference>
<dbReference type="GO" id="GO:0043565">
    <property type="term" value="F:sequence-specific DNA binding"/>
    <property type="evidence" value="ECO:0007669"/>
    <property type="project" value="InterPro"/>
</dbReference>
<evidence type="ECO:0000256" key="1">
    <source>
        <dbReference type="ARBA" id="ARBA00023015"/>
    </source>
</evidence>